<evidence type="ECO:0000313" key="2">
    <source>
        <dbReference type="EMBL" id="JAD22576.1"/>
    </source>
</evidence>
<accession>A0A0A8Y8L4</accession>
<dbReference type="AlphaFoldDB" id="A0A0A8Y8L4"/>
<reference evidence="2" key="1">
    <citation type="submission" date="2014-09" db="EMBL/GenBank/DDBJ databases">
        <authorList>
            <person name="Magalhaes I.L.F."/>
            <person name="Oliveira U."/>
            <person name="Santos F.R."/>
            <person name="Vidigal T.H.D.A."/>
            <person name="Brescovit A.D."/>
            <person name="Santos A.J."/>
        </authorList>
    </citation>
    <scope>NUCLEOTIDE SEQUENCE</scope>
    <source>
        <tissue evidence="2">Shoot tissue taken approximately 20 cm above the soil surface</tissue>
    </source>
</reference>
<proteinExistence type="predicted"/>
<keyword evidence="1" id="KW-1133">Transmembrane helix</keyword>
<keyword evidence="1" id="KW-0472">Membrane</keyword>
<reference evidence="2" key="2">
    <citation type="journal article" date="2015" name="Data Brief">
        <title>Shoot transcriptome of the giant reed, Arundo donax.</title>
        <authorList>
            <person name="Barrero R.A."/>
            <person name="Guerrero F.D."/>
            <person name="Moolhuijzen P."/>
            <person name="Goolsby J.A."/>
            <person name="Tidwell J."/>
            <person name="Bellgard S.E."/>
            <person name="Bellgard M.I."/>
        </authorList>
    </citation>
    <scope>NUCLEOTIDE SEQUENCE</scope>
    <source>
        <tissue evidence="2">Shoot tissue taken approximately 20 cm above the soil surface</tissue>
    </source>
</reference>
<keyword evidence="1" id="KW-0812">Transmembrane</keyword>
<feature type="transmembrane region" description="Helical" evidence="1">
    <location>
        <begin position="112"/>
        <end position="130"/>
    </location>
</feature>
<name>A0A0A8Y8L4_ARUDO</name>
<protein>
    <submittedName>
        <fullName evidence="2">Uncharacterized protein</fullName>
    </submittedName>
</protein>
<evidence type="ECO:0000256" key="1">
    <source>
        <dbReference type="SAM" id="Phobius"/>
    </source>
</evidence>
<organism evidence="2">
    <name type="scientific">Arundo donax</name>
    <name type="common">Giant reed</name>
    <name type="synonym">Donax arundinaceus</name>
    <dbReference type="NCBI Taxonomy" id="35708"/>
    <lineage>
        <taxon>Eukaryota</taxon>
        <taxon>Viridiplantae</taxon>
        <taxon>Streptophyta</taxon>
        <taxon>Embryophyta</taxon>
        <taxon>Tracheophyta</taxon>
        <taxon>Spermatophyta</taxon>
        <taxon>Magnoliopsida</taxon>
        <taxon>Liliopsida</taxon>
        <taxon>Poales</taxon>
        <taxon>Poaceae</taxon>
        <taxon>PACMAD clade</taxon>
        <taxon>Arundinoideae</taxon>
        <taxon>Arundineae</taxon>
        <taxon>Arundo</taxon>
    </lineage>
</organism>
<dbReference type="EMBL" id="GBRH01275319">
    <property type="protein sequence ID" value="JAD22576.1"/>
    <property type="molecule type" value="Transcribed_RNA"/>
</dbReference>
<sequence length="133" mass="15382">MTAYTKLTLSHSKHNAFPKYSNSRVVLATNRVTFFYSCSIKQSSAGIYMKLLHFGYLLKHKSYHLFPVFFPRYICIQHDILQPFVLIKLLIVHSNLTSVCSLVILYSMSMCSIVYCIQCLVILLNCLYLNKLT</sequence>